<proteinExistence type="predicted"/>
<sequence>KTFIELPSQFTKLSVTINDSSVDFNPKNIPGRIILVLDSLKVLMLTIRMPSLKRH</sequence>
<name>A0A9N9AZ83_9GLOM</name>
<accession>A0A9N9AZ83</accession>
<keyword evidence="2" id="KW-1185">Reference proteome</keyword>
<dbReference type="AlphaFoldDB" id="A0A9N9AZ83"/>
<dbReference type="OrthoDB" id="18982at2759"/>
<comment type="caution">
    <text evidence="1">The sequence shown here is derived from an EMBL/GenBank/DDBJ whole genome shotgun (WGS) entry which is preliminary data.</text>
</comment>
<feature type="non-terminal residue" evidence="1">
    <location>
        <position position="1"/>
    </location>
</feature>
<reference evidence="1" key="1">
    <citation type="submission" date="2021-06" db="EMBL/GenBank/DDBJ databases">
        <authorList>
            <person name="Kallberg Y."/>
            <person name="Tangrot J."/>
            <person name="Rosling A."/>
        </authorList>
    </citation>
    <scope>NUCLEOTIDE SEQUENCE</scope>
    <source>
        <strain evidence="1">UK204</strain>
    </source>
</reference>
<evidence type="ECO:0000313" key="2">
    <source>
        <dbReference type="Proteomes" id="UP000789570"/>
    </source>
</evidence>
<protein>
    <submittedName>
        <fullName evidence="1">12838_t:CDS:1</fullName>
    </submittedName>
</protein>
<organism evidence="1 2">
    <name type="scientific">Funneliformis caledonium</name>
    <dbReference type="NCBI Taxonomy" id="1117310"/>
    <lineage>
        <taxon>Eukaryota</taxon>
        <taxon>Fungi</taxon>
        <taxon>Fungi incertae sedis</taxon>
        <taxon>Mucoromycota</taxon>
        <taxon>Glomeromycotina</taxon>
        <taxon>Glomeromycetes</taxon>
        <taxon>Glomerales</taxon>
        <taxon>Glomeraceae</taxon>
        <taxon>Funneliformis</taxon>
    </lineage>
</organism>
<evidence type="ECO:0000313" key="1">
    <source>
        <dbReference type="EMBL" id="CAG8549049.1"/>
    </source>
</evidence>
<gene>
    <name evidence="1" type="ORF">FCALED_LOCUS6024</name>
</gene>
<dbReference type="Proteomes" id="UP000789570">
    <property type="component" value="Unassembled WGS sequence"/>
</dbReference>
<dbReference type="EMBL" id="CAJVPQ010001378">
    <property type="protein sequence ID" value="CAG8549049.1"/>
    <property type="molecule type" value="Genomic_DNA"/>
</dbReference>